<evidence type="ECO:0000313" key="2">
    <source>
        <dbReference type="Proteomes" id="UP000290289"/>
    </source>
</evidence>
<accession>A0A498JI70</accession>
<dbReference type="Proteomes" id="UP000290289">
    <property type="component" value="Chromosome 7"/>
</dbReference>
<reference evidence="1 2" key="1">
    <citation type="submission" date="2018-10" db="EMBL/GenBank/DDBJ databases">
        <title>A high-quality apple genome assembly.</title>
        <authorList>
            <person name="Hu J."/>
        </authorList>
    </citation>
    <scope>NUCLEOTIDE SEQUENCE [LARGE SCALE GENOMIC DNA]</scope>
    <source>
        <strain evidence="2">cv. HFTH1</strain>
        <tissue evidence="1">Young leaf</tissue>
    </source>
</reference>
<organism evidence="1 2">
    <name type="scientific">Malus domestica</name>
    <name type="common">Apple</name>
    <name type="synonym">Pyrus malus</name>
    <dbReference type="NCBI Taxonomy" id="3750"/>
    <lineage>
        <taxon>Eukaryota</taxon>
        <taxon>Viridiplantae</taxon>
        <taxon>Streptophyta</taxon>
        <taxon>Embryophyta</taxon>
        <taxon>Tracheophyta</taxon>
        <taxon>Spermatophyta</taxon>
        <taxon>Magnoliopsida</taxon>
        <taxon>eudicotyledons</taxon>
        <taxon>Gunneridae</taxon>
        <taxon>Pentapetalae</taxon>
        <taxon>rosids</taxon>
        <taxon>fabids</taxon>
        <taxon>Rosales</taxon>
        <taxon>Rosaceae</taxon>
        <taxon>Amygdaloideae</taxon>
        <taxon>Maleae</taxon>
        <taxon>Malus</taxon>
    </lineage>
</organism>
<comment type="caution">
    <text evidence="1">The sequence shown here is derived from an EMBL/GenBank/DDBJ whole genome shotgun (WGS) entry which is preliminary data.</text>
</comment>
<proteinExistence type="predicted"/>
<name>A0A498JI70_MALDO</name>
<keyword evidence="2" id="KW-1185">Reference proteome</keyword>
<dbReference type="AlphaFoldDB" id="A0A498JI70"/>
<protein>
    <submittedName>
        <fullName evidence="1">Uncharacterized protein</fullName>
    </submittedName>
</protein>
<sequence length="126" mass="14312">MRNVVIAIERYRHKRLPSFDDKSSIEASAKLRFNIGGLVQNQCSTEFSSWKKVSVDLKNSMLQELSISLLFRILMKPMRTNGSIWTPFSRGNFGSGSSMYNGLQSAMPLSMSQLIRSRKAMMTTPR</sequence>
<evidence type="ECO:0000313" key="1">
    <source>
        <dbReference type="EMBL" id="RXH93684.1"/>
    </source>
</evidence>
<gene>
    <name evidence="1" type="ORF">DVH24_014260</name>
</gene>
<dbReference type="EMBL" id="RDQH01000333">
    <property type="protein sequence ID" value="RXH93684.1"/>
    <property type="molecule type" value="Genomic_DNA"/>
</dbReference>